<dbReference type="GO" id="GO:0003984">
    <property type="term" value="F:acetolactate synthase activity"/>
    <property type="evidence" value="ECO:0007669"/>
    <property type="project" value="TreeGrafter"/>
</dbReference>
<feature type="domain" description="Thiamine pyrophosphate enzyme central" evidence="3">
    <location>
        <begin position="108"/>
        <end position="218"/>
    </location>
</feature>
<evidence type="ECO:0000259" key="3">
    <source>
        <dbReference type="Pfam" id="PF00205"/>
    </source>
</evidence>
<dbReference type="SUPFAM" id="SSF52467">
    <property type="entry name" value="DHS-like NAD/FAD-binding domain"/>
    <property type="match status" value="1"/>
</dbReference>
<evidence type="ECO:0000259" key="4">
    <source>
        <dbReference type="Pfam" id="PF02775"/>
    </source>
</evidence>
<dbReference type="CDD" id="cd07035">
    <property type="entry name" value="TPP_PYR_POX_like"/>
    <property type="match status" value="1"/>
</dbReference>
<dbReference type="InterPro" id="IPR029061">
    <property type="entry name" value="THDP-binding"/>
</dbReference>
<dbReference type="GO" id="GO:0009099">
    <property type="term" value="P:L-valine biosynthetic process"/>
    <property type="evidence" value="ECO:0007669"/>
    <property type="project" value="TreeGrafter"/>
</dbReference>
<dbReference type="PANTHER" id="PTHR18968:SF13">
    <property type="entry name" value="ACETOLACTATE SYNTHASE CATALYTIC SUBUNIT, MITOCHONDRIAL"/>
    <property type="match status" value="1"/>
</dbReference>
<evidence type="ECO:0000256" key="1">
    <source>
        <dbReference type="ARBA" id="ARBA00007812"/>
    </source>
</evidence>
<dbReference type="RefSeq" id="XP_022395871.1">
    <property type="nucleotide sequence ID" value="XM_022549919.1"/>
</dbReference>
<keyword evidence="6" id="KW-1185">Reference proteome</keyword>
<dbReference type="GO" id="GO:0005739">
    <property type="term" value="C:mitochondrion"/>
    <property type="evidence" value="ECO:0007669"/>
    <property type="project" value="TreeGrafter"/>
</dbReference>
<dbReference type="SUPFAM" id="SSF52518">
    <property type="entry name" value="Thiamin diphosphate-binding fold (THDP-binding)"/>
    <property type="match status" value="2"/>
</dbReference>
<dbReference type="Gene3D" id="3.40.50.1220">
    <property type="entry name" value="TPP-binding domain"/>
    <property type="match status" value="1"/>
</dbReference>
<dbReference type="GO" id="GO:0005948">
    <property type="term" value="C:acetolactate synthase complex"/>
    <property type="evidence" value="ECO:0007669"/>
    <property type="project" value="TreeGrafter"/>
</dbReference>
<evidence type="ECO:0000313" key="5">
    <source>
        <dbReference type="EMBL" id="OJJ79173.1"/>
    </source>
</evidence>
<keyword evidence="2" id="KW-0786">Thiamine pyrophosphate</keyword>
<dbReference type="PANTHER" id="PTHR18968">
    <property type="entry name" value="THIAMINE PYROPHOSPHATE ENZYMES"/>
    <property type="match status" value="1"/>
</dbReference>
<dbReference type="GO" id="GO:0050660">
    <property type="term" value="F:flavin adenine dinucleotide binding"/>
    <property type="evidence" value="ECO:0007669"/>
    <property type="project" value="TreeGrafter"/>
</dbReference>
<dbReference type="InterPro" id="IPR029035">
    <property type="entry name" value="DHS-like_NAD/FAD-binding_dom"/>
</dbReference>
<dbReference type="AlphaFoldDB" id="A0A1L9V5H2"/>
<proteinExistence type="inferred from homology"/>
<gene>
    <name evidence="5" type="ORF">ASPGLDRAFT_77786</name>
</gene>
<dbReference type="VEuPathDB" id="FungiDB:ASPGLDRAFT_77786"/>
<dbReference type="STRING" id="1160497.A0A1L9V5H2"/>
<dbReference type="InterPro" id="IPR045229">
    <property type="entry name" value="TPP_enz"/>
</dbReference>
<dbReference type="Pfam" id="PF02775">
    <property type="entry name" value="TPP_enzyme_C"/>
    <property type="match status" value="1"/>
</dbReference>
<dbReference type="GO" id="GO:0030976">
    <property type="term" value="F:thiamine pyrophosphate binding"/>
    <property type="evidence" value="ECO:0007669"/>
    <property type="project" value="InterPro"/>
</dbReference>
<name>A0A1L9V5H2_ASPGL</name>
<reference evidence="6" key="1">
    <citation type="journal article" date="2017" name="Genome Biol.">
        <title>Comparative genomics reveals high biological diversity and specific adaptations in the industrially and medically important fungal genus Aspergillus.</title>
        <authorList>
            <person name="de Vries R.P."/>
            <person name="Riley R."/>
            <person name="Wiebenga A."/>
            <person name="Aguilar-Osorio G."/>
            <person name="Amillis S."/>
            <person name="Uchima C.A."/>
            <person name="Anderluh G."/>
            <person name="Asadollahi M."/>
            <person name="Askin M."/>
            <person name="Barry K."/>
            <person name="Battaglia E."/>
            <person name="Bayram O."/>
            <person name="Benocci T."/>
            <person name="Braus-Stromeyer S.A."/>
            <person name="Caldana C."/>
            <person name="Canovas D."/>
            <person name="Cerqueira G.C."/>
            <person name="Chen F."/>
            <person name="Chen W."/>
            <person name="Choi C."/>
            <person name="Clum A."/>
            <person name="Dos Santos R.A."/>
            <person name="Damasio A.R."/>
            <person name="Diallinas G."/>
            <person name="Emri T."/>
            <person name="Fekete E."/>
            <person name="Flipphi M."/>
            <person name="Freyberg S."/>
            <person name="Gallo A."/>
            <person name="Gournas C."/>
            <person name="Habgood R."/>
            <person name="Hainaut M."/>
            <person name="Harispe M.L."/>
            <person name="Henrissat B."/>
            <person name="Hilden K.S."/>
            <person name="Hope R."/>
            <person name="Hossain A."/>
            <person name="Karabika E."/>
            <person name="Karaffa L."/>
            <person name="Karanyi Z."/>
            <person name="Krasevec N."/>
            <person name="Kuo A."/>
            <person name="Kusch H."/>
            <person name="LaButti K."/>
            <person name="Lagendijk E.L."/>
            <person name="Lapidus A."/>
            <person name="Levasseur A."/>
            <person name="Lindquist E."/>
            <person name="Lipzen A."/>
            <person name="Logrieco A.F."/>
            <person name="MacCabe A."/>
            <person name="Maekelae M.R."/>
            <person name="Malavazi I."/>
            <person name="Melin P."/>
            <person name="Meyer V."/>
            <person name="Mielnichuk N."/>
            <person name="Miskei M."/>
            <person name="Molnar A.P."/>
            <person name="Mule G."/>
            <person name="Ngan C.Y."/>
            <person name="Orejas M."/>
            <person name="Orosz E."/>
            <person name="Ouedraogo J.P."/>
            <person name="Overkamp K.M."/>
            <person name="Park H.-S."/>
            <person name="Perrone G."/>
            <person name="Piumi F."/>
            <person name="Punt P.J."/>
            <person name="Ram A.F."/>
            <person name="Ramon A."/>
            <person name="Rauscher S."/>
            <person name="Record E."/>
            <person name="Riano-Pachon D.M."/>
            <person name="Robert V."/>
            <person name="Roehrig J."/>
            <person name="Ruller R."/>
            <person name="Salamov A."/>
            <person name="Salih N.S."/>
            <person name="Samson R.A."/>
            <person name="Sandor E."/>
            <person name="Sanguinetti M."/>
            <person name="Schuetze T."/>
            <person name="Sepcic K."/>
            <person name="Shelest E."/>
            <person name="Sherlock G."/>
            <person name="Sophianopoulou V."/>
            <person name="Squina F.M."/>
            <person name="Sun H."/>
            <person name="Susca A."/>
            <person name="Todd R.B."/>
            <person name="Tsang A."/>
            <person name="Unkles S.E."/>
            <person name="van de Wiele N."/>
            <person name="van Rossen-Uffink D."/>
            <person name="Oliveira J.V."/>
            <person name="Vesth T.C."/>
            <person name="Visser J."/>
            <person name="Yu J.-H."/>
            <person name="Zhou M."/>
            <person name="Andersen M.R."/>
            <person name="Archer D.B."/>
            <person name="Baker S.E."/>
            <person name="Benoit I."/>
            <person name="Brakhage A.A."/>
            <person name="Braus G.H."/>
            <person name="Fischer R."/>
            <person name="Frisvad J.C."/>
            <person name="Goldman G.H."/>
            <person name="Houbraken J."/>
            <person name="Oakley B."/>
            <person name="Pocsi I."/>
            <person name="Scazzocchio C."/>
            <person name="Seiboth B."/>
            <person name="vanKuyk P.A."/>
            <person name="Wortman J."/>
            <person name="Dyer P.S."/>
            <person name="Grigoriev I.V."/>
        </authorList>
    </citation>
    <scope>NUCLEOTIDE SEQUENCE [LARGE SCALE GENOMIC DNA]</scope>
    <source>
        <strain evidence="6">CBS 516.65</strain>
    </source>
</reference>
<dbReference type="Proteomes" id="UP000184300">
    <property type="component" value="Unassembled WGS sequence"/>
</dbReference>
<dbReference type="OrthoDB" id="16262at2759"/>
<feature type="domain" description="Thiamine pyrophosphate enzyme TPP-binding" evidence="4">
    <location>
        <begin position="265"/>
        <end position="402"/>
    </location>
</feature>
<evidence type="ECO:0000313" key="6">
    <source>
        <dbReference type="Proteomes" id="UP000184300"/>
    </source>
</evidence>
<dbReference type="CDD" id="cd02015">
    <property type="entry name" value="TPP_AHAS"/>
    <property type="match status" value="1"/>
</dbReference>
<sequence>MEPRTVAESFAALSIVICKSGYGQKENASDIAVVVFGSYLAEADILSISRACTKWNVMIRHVSELSRRIEEAFLIATSGRPEPVLVGLPMLRLGCLGGRFPRLRRYPLADKASIPDTTTLQGLSAFDELDEKSLHMLGMHGSAYSNTSMQEADLILALGARFDDRVTLNIQKFAPTAKKAAAEGHGGIVHFEISPKNTIKVVQVTEAVVGGVSDNLAQILPLMKNITMADRHKWTKSKDGRRAGHSTQFSNLTANRKHKTVITTGVGQHQMWTAQHFQWQYPCTMITSGGLGTMGFGLPAAIGAKVAQPEALVIYIDGDTSFTMTLTELSTAAQFNISVKVIFLNNEEQGMDRYAHTHQQNPDFIELAKAMRVHHCRVSKPEEMVDSLEWLINTDGPALLEVSTERKVPVLPMVPAGCGLHEFIAEKDKQGKYFMRQRTCGLHG</sequence>
<protein>
    <submittedName>
        <fullName evidence="5">Uncharacterized protein</fullName>
    </submittedName>
</protein>
<dbReference type="GO" id="GO:0009097">
    <property type="term" value="P:isoleucine biosynthetic process"/>
    <property type="evidence" value="ECO:0007669"/>
    <property type="project" value="TreeGrafter"/>
</dbReference>
<dbReference type="InterPro" id="IPR012000">
    <property type="entry name" value="Thiamin_PyroP_enz_cen_dom"/>
</dbReference>
<dbReference type="Gene3D" id="3.40.50.970">
    <property type="match status" value="2"/>
</dbReference>
<dbReference type="Pfam" id="PF00205">
    <property type="entry name" value="TPP_enzyme_M"/>
    <property type="match status" value="1"/>
</dbReference>
<dbReference type="GeneID" id="34466179"/>
<dbReference type="InterPro" id="IPR039368">
    <property type="entry name" value="AHAS_TPP"/>
</dbReference>
<accession>A0A1L9V5H2</accession>
<dbReference type="EMBL" id="KV878921">
    <property type="protein sequence ID" value="OJJ79173.1"/>
    <property type="molecule type" value="Genomic_DNA"/>
</dbReference>
<organism evidence="5 6">
    <name type="scientific">Aspergillus glaucus CBS 516.65</name>
    <dbReference type="NCBI Taxonomy" id="1160497"/>
    <lineage>
        <taxon>Eukaryota</taxon>
        <taxon>Fungi</taxon>
        <taxon>Dikarya</taxon>
        <taxon>Ascomycota</taxon>
        <taxon>Pezizomycotina</taxon>
        <taxon>Eurotiomycetes</taxon>
        <taxon>Eurotiomycetidae</taxon>
        <taxon>Eurotiales</taxon>
        <taxon>Aspergillaceae</taxon>
        <taxon>Aspergillus</taxon>
        <taxon>Aspergillus subgen. Aspergillus</taxon>
    </lineage>
</organism>
<dbReference type="InterPro" id="IPR011766">
    <property type="entry name" value="TPP_enzyme_TPP-bd"/>
</dbReference>
<dbReference type="GO" id="GO:0000287">
    <property type="term" value="F:magnesium ion binding"/>
    <property type="evidence" value="ECO:0007669"/>
    <property type="project" value="InterPro"/>
</dbReference>
<evidence type="ECO:0000256" key="2">
    <source>
        <dbReference type="ARBA" id="ARBA00023052"/>
    </source>
</evidence>
<comment type="similarity">
    <text evidence="1">Belongs to the TPP enzyme family.</text>
</comment>